<protein>
    <submittedName>
        <fullName evidence="2">EpaQ family protein</fullName>
    </submittedName>
</protein>
<feature type="transmembrane region" description="Helical" evidence="1">
    <location>
        <begin position="343"/>
        <end position="360"/>
    </location>
</feature>
<comment type="caution">
    <text evidence="2">The sequence shown here is derived from an EMBL/GenBank/DDBJ whole genome shotgun (WGS) entry which is preliminary data.</text>
</comment>
<dbReference type="AlphaFoldDB" id="A0AAE4I3L8"/>
<feature type="transmembrane region" description="Helical" evidence="1">
    <location>
        <begin position="199"/>
        <end position="225"/>
    </location>
</feature>
<feature type="transmembrane region" description="Helical" evidence="1">
    <location>
        <begin position="12"/>
        <end position="31"/>
    </location>
</feature>
<keyword evidence="1" id="KW-1133">Transmembrane helix</keyword>
<feature type="transmembrane region" description="Helical" evidence="1">
    <location>
        <begin position="71"/>
        <end position="87"/>
    </location>
</feature>
<feature type="transmembrane region" description="Helical" evidence="1">
    <location>
        <begin position="366"/>
        <end position="383"/>
    </location>
</feature>
<reference evidence="2" key="1">
    <citation type="submission" date="2023-03" db="EMBL/GenBank/DDBJ databases">
        <authorList>
            <person name="Shen W."/>
            <person name="Cai J."/>
        </authorList>
    </citation>
    <scope>NUCLEOTIDE SEQUENCE</scope>
    <source>
        <strain evidence="2">P69-2</strain>
    </source>
</reference>
<dbReference type="NCBIfam" id="NF037933">
    <property type="entry name" value="EpaQ_fam"/>
    <property type="match status" value="1"/>
</dbReference>
<feature type="transmembrane region" description="Helical" evidence="1">
    <location>
        <begin position="237"/>
        <end position="259"/>
    </location>
</feature>
<keyword evidence="1" id="KW-0812">Transmembrane</keyword>
<gene>
    <name evidence="2" type="ORF">P7H00_08140</name>
</gene>
<organism evidence="2 3">
    <name type="scientific">Enterococcus pseudoavium</name>
    <dbReference type="NCBI Taxonomy" id="44007"/>
    <lineage>
        <taxon>Bacteria</taxon>
        <taxon>Bacillati</taxon>
        <taxon>Bacillota</taxon>
        <taxon>Bacilli</taxon>
        <taxon>Lactobacillales</taxon>
        <taxon>Enterococcaceae</taxon>
        <taxon>Enterococcus</taxon>
    </lineage>
</organism>
<feature type="transmembrane region" description="Helical" evidence="1">
    <location>
        <begin position="314"/>
        <end position="331"/>
    </location>
</feature>
<evidence type="ECO:0000313" key="2">
    <source>
        <dbReference type="EMBL" id="MDT2737096.1"/>
    </source>
</evidence>
<dbReference type="Proteomes" id="UP001180842">
    <property type="component" value="Unassembled WGS sequence"/>
</dbReference>
<feature type="transmembrane region" description="Helical" evidence="1">
    <location>
        <begin position="93"/>
        <end position="111"/>
    </location>
</feature>
<feature type="transmembrane region" description="Helical" evidence="1">
    <location>
        <begin position="43"/>
        <end position="64"/>
    </location>
</feature>
<dbReference type="RefSeq" id="WP_311797029.1">
    <property type="nucleotide sequence ID" value="NZ_JARQAI010000010.1"/>
</dbReference>
<evidence type="ECO:0000256" key="1">
    <source>
        <dbReference type="SAM" id="Phobius"/>
    </source>
</evidence>
<evidence type="ECO:0000313" key="3">
    <source>
        <dbReference type="Proteomes" id="UP001180842"/>
    </source>
</evidence>
<accession>A0AAE4I3L8</accession>
<keyword evidence="1" id="KW-0472">Membrane</keyword>
<proteinExistence type="predicted"/>
<dbReference type="EMBL" id="JARQAI010000010">
    <property type="protein sequence ID" value="MDT2737096.1"/>
    <property type="molecule type" value="Genomic_DNA"/>
</dbReference>
<sequence length="420" mass="48138">MERVKKGTSATLNTISAVILIGMTLLCFFLWTKGIGTQGMFNIYANMGRYMPIGATIVLLLNCYRLKVEDLVWIGIAILSVFFFQRFDVMRQAGIWSDITLALIIFIVLDFKLVEFTKGLRGLFAGLMVVVLLITAYRIFTEIPAPAAGMSIWDKSNKLQEIWINTNTIGSSVMCASFLSATLFQSLEWTWAKIIKYPIYLIALACTWVVQSQAAFIAVAFFVFFDLWPAFLKEKVKWAYGIGYSIFLIGIFPLSLFLANSSHFDLFTGREDIWKHFYETLFKVKGQFWVGMPPFTFKRGAQILGNHNSYNATLGQFGLVGLVLMSSFILYNVWRLIIKKETAAFQLSFLIAFFAVLLQSTMEDTLMAPYWIPITFCLLGLAWQQNQVPEEFYDYSLNIFDPEVDEEEFEIRPTRSSRYR</sequence>
<feature type="transmembrane region" description="Helical" evidence="1">
    <location>
        <begin position="123"/>
        <end position="140"/>
    </location>
</feature>
<name>A0AAE4I3L8_9ENTE</name>